<protein>
    <submittedName>
        <fullName evidence="2">Uncharacterized protein</fullName>
    </submittedName>
</protein>
<keyword evidence="3" id="KW-1185">Reference proteome</keyword>
<dbReference type="Proteomes" id="UP001152799">
    <property type="component" value="Chromosome 6"/>
</dbReference>
<evidence type="ECO:0000313" key="3">
    <source>
        <dbReference type="Proteomes" id="UP001152799"/>
    </source>
</evidence>
<organism evidence="2 3">
    <name type="scientific">Ceutorhynchus assimilis</name>
    <name type="common">cabbage seed weevil</name>
    <dbReference type="NCBI Taxonomy" id="467358"/>
    <lineage>
        <taxon>Eukaryota</taxon>
        <taxon>Metazoa</taxon>
        <taxon>Ecdysozoa</taxon>
        <taxon>Arthropoda</taxon>
        <taxon>Hexapoda</taxon>
        <taxon>Insecta</taxon>
        <taxon>Pterygota</taxon>
        <taxon>Neoptera</taxon>
        <taxon>Endopterygota</taxon>
        <taxon>Coleoptera</taxon>
        <taxon>Polyphaga</taxon>
        <taxon>Cucujiformia</taxon>
        <taxon>Curculionidae</taxon>
        <taxon>Ceutorhynchinae</taxon>
        <taxon>Ceutorhynchus</taxon>
    </lineage>
</organism>
<evidence type="ECO:0000313" key="2">
    <source>
        <dbReference type="EMBL" id="CAH1132002.1"/>
    </source>
</evidence>
<proteinExistence type="predicted"/>
<gene>
    <name evidence="2" type="ORF">CEUTPL_LOCUS10548</name>
</gene>
<dbReference type="EMBL" id="OU892282">
    <property type="protein sequence ID" value="CAH1132002.1"/>
    <property type="molecule type" value="Genomic_DNA"/>
</dbReference>
<dbReference type="OrthoDB" id="8825892at2759"/>
<sequence length="183" mass="20983">MLPKLFKASTEPLALDKNTNDSMDSMEESNPDIIPQNTTDDEYQEEERAFESLGNPPSSRLYKRIQSCNNQRHNGCCPKLKSDFTAHADYSLDKQVPSYMTYDQHNLALNSFMKKPEPTAYAKLDMISLPLHHGGFQTLHHPQLPTHMYNRSLRDDQLFLNESISSETPLLRTSNNLFNHTPV</sequence>
<accession>A0A9P0GRA8</accession>
<evidence type="ECO:0000256" key="1">
    <source>
        <dbReference type="SAM" id="MobiDB-lite"/>
    </source>
</evidence>
<dbReference type="AlphaFoldDB" id="A0A9P0GRA8"/>
<reference evidence="2" key="1">
    <citation type="submission" date="2022-01" db="EMBL/GenBank/DDBJ databases">
        <authorList>
            <person name="King R."/>
        </authorList>
    </citation>
    <scope>NUCLEOTIDE SEQUENCE</scope>
</reference>
<name>A0A9P0GRA8_9CUCU</name>
<feature type="region of interest" description="Disordered" evidence="1">
    <location>
        <begin position="1"/>
        <end position="56"/>
    </location>
</feature>